<dbReference type="EMBL" id="CAJVRL010000045">
    <property type="protein sequence ID" value="CAG8952341.1"/>
    <property type="molecule type" value="Genomic_DNA"/>
</dbReference>
<sequence length="316" mass="35508">MEHFHGALHLHYTMYVNASEQYLTEYMVSSGFEQCDTTFSFRLNNSRLVTFHSSFTVEYPIYFKFLISITPEDRMRPDSILFSREECQLMKDEDSNAPVRKAFPDHEKEEVAAWLAQGRRNLQQSSSAQSISGQIGHRHRQEQRPDLPIADELFYPSGELRLWHGTEGDAVKPEWVIVVIVDGDVRDFKRPSCGAACDGGVASLPICHICTPQADPYIFNAVQHQSERETSFTSRAPSTPLPCPPLPNFGYAIVSAPVVRGRAFIARLPPPQSLFVLVPLPNQGEISNSKSGFGAHVRPLDAVEFAERLGECLWVV</sequence>
<keyword evidence="3" id="KW-1185">Reference proteome</keyword>
<feature type="compositionally biased region" description="Low complexity" evidence="1">
    <location>
        <begin position="124"/>
        <end position="135"/>
    </location>
</feature>
<protein>
    <submittedName>
        <fullName evidence="2">Uncharacterized protein</fullName>
    </submittedName>
</protein>
<accession>A0A9N9PMG8</accession>
<organism evidence="2 3">
    <name type="scientific">Hymenoscyphus fraxineus</name>
    <dbReference type="NCBI Taxonomy" id="746836"/>
    <lineage>
        <taxon>Eukaryota</taxon>
        <taxon>Fungi</taxon>
        <taxon>Dikarya</taxon>
        <taxon>Ascomycota</taxon>
        <taxon>Pezizomycotina</taxon>
        <taxon>Leotiomycetes</taxon>
        <taxon>Helotiales</taxon>
        <taxon>Helotiaceae</taxon>
        <taxon>Hymenoscyphus</taxon>
    </lineage>
</organism>
<name>A0A9N9PMG8_9HELO</name>
<reference evidence="2" key="1">
    <citation type="submission" date="2021-07" db="EMBL/GenBank/DDBJ databases">
        <authorList>
            <person name="Durling M."/>
        </authorList>
    </citation>
    <scope>NUCLEOTIDE SEQUENCE</scope>
</reference>
<feature type="region of interest" description="Disordered" evidence="1">
    <location>
        <begin position="124"/>
        <end position="148"/>
    </location>
</feature>
<evidence type="ECO:0000313" key="2">
    <source>
        <dbReference type="EMBL" id="CAG8952341.1"/>
    </source>
</evidence>
<evidence type="ECO:0000313" key="3">
    <source>
        <dbReference type="Proteomes" id="UP000696280"/>
    </source>
</evidence>
<gene>
    <name evidence="2" type="ORF">HYFRA_00001087</name>
</gene>
<dbReference type="Proteomes" id="UP000696280">
    <property type="component" value="Unassembled WGS sequence"/>
</dbReference>
<dbReference type="AlphaFoldDB" id="A0A9N9PMG8"/>
<proteinExistence type="predicted"/>
<comment type="caution">
    <text evidence="2">The sequence shown here is derived from an EMBL/GenBank/DDBJ whole genome shotgun (WGS) entry which is preliminary data.</text>
</comment>
<evidence type="ECO:0000256" key="1">
    <source>
        <dbReference type="SAM" id="MobiDB-lite"/>
    </source>
</evidence>